<feature type="domain" description="DNA primase/polymerase bifunctional N-terminal" evidence="1">
    <location>
        <begin position="21"/>
        <end position="204"/>
    </location>
</feature>
<comment type="caution">
    <text evidence="2">The sequence shown here is derived from an EMBL/GenBank/DDBJ whole genome shotgun (WGS) entry which is preliminary data.</text>
</comment>
<dbReference type="RefSeq" id="WP_378574079.1">
    <property type="nucleotide sequence ID" value="NZ_JBHSFQ010000010.1"/>
</dbReference>
<dbReference type="InterPro" id="IPR015330">
    <property type="entry name" value="DNA_primase/pol_bifunc_N"/>
</dbReference>
<reference evidence="3" key="1">
    <citation type="journal article" date="2019" name="Int. J. Syst. Evol. Microbiol.">
        <title>The Global Catalogue of Microorganisms (GCM) 10K type strain sequencing project: providing services to taxonomists for standard genome sequencing and annotation.</title>
        <authorList>
            <consortium name="The Broad Institute Genomics Platform"/>
            <consortium name="The Broad Institute Genome Sequencing Center for Infectious Disease"/>
            <person name="Wu L."/>
            <person name="Ma J."/>
        </authorList>
    </citation>
    <scope>NUCLEOTIDE SEQUENCE [LARGE SCALE GENOMIC DNA]</scope>
    <source>
        <strain evidence="3">XZYJ18</strain>
    </source>
</reference>
<evidence type="ECO:0000313" key="3">
    <source>
        <dbReference type="Proteomes" id="UP001595923"/>
    </source>
</evidence>
<protein>
    <submittedName>
        <fullName evidence="2">Bifunctional DNA primase/polymerase</fullName>
    </submittedName>
</protein>
<accession>A0ABV9DWC8</accession>
<proteinExistence type="predicted"/>
<name>A0ABV9DWC8_9ACTN</name>
<dbReference type="Pfam" id="PF09250">
    <property type="entry name" value="Prim-Pol"/>
    <property type="match status" value="1"/>
</dbReference>
<evidence type="ECO:0000313" key="2">
    <source>
        <dbReference type="EMBL" id="MFC4562683.1"/>
    </source>
</evidence>
<keyword evidence="3" id="KW-1185">Reference proteome</keyword>
<gene>
    <name evidence="2" type="ORF">ACFO4E_12525</name>
</gene>
<sequence length="223" mass="23848">MAEVVYRRRRRQPVVSMVAAALEYAAMGWPVCRGAAPATGGGRACGCDRMGCPDPGAHPMSAAWGLEATTDPGTIRRWWAATPDANVILPTGRVFDVFDVPAGAGVMALARMGRAGVHAGPVAAVDAQRYLFYVATRSPADEDEWWSCHLDCVPETITDTPGLRWHCRDSYVLAPPSPLPSGNSVAWIRAPHPGEPHADLPDPIPVLDILSDACEEFTPQPNG</sequence>
<dbReference type="EMBL" id="JBHSFQ010000010">
    <property type="protein sequence ID" value="MFC4562683.1"/>
    <property type="molecule type" value="Genomic_DNA"/>
</dbReference>
<evidence type="ECO:0000259" key="1">
    <source>
        <dbReference type="SMART" id="SM00943"/>
    </source>
</evidence>
<dbReference type="Proteomes" id="UP001595923">
    <property type="component" value="Unassembled WGS sequence"/>
</dbReference>
<dbReference type="SMART" id="SM00943">
    <property type="entry name" value="Prim-Pol"/>
    <property type="match status" value="1"/>
</dbReference>
<organism evidence="2 3">
    <name type="scientific">Nocardiopsis mangrovi</name>
    <dbReference type="NCBI Taxonomy" id="1179818"/>
    <lineage>
        <taxon>Bacteria</taxon>
        <taxon>Bacillati</taxon>
        <taxon>Actinomycetota</taxon>
        <taxon>Actinomycetes</taxon>
        <taxon>Streptosporangiales</taxon>
        <taxon>Nocardiopsidaceae</taxon>
        <taxon>Nocardiopsis</taxon>
    </lineage>
</organism>